<evidence type="ECO:0000313" key="2">
    <source>
        <dbReference type="EMBL" id="CEK68228.1"/>
    </source>
</evidence>
<organism evidence="2">
    <name type="scientific">Arion vulgaris</name>
    <dbReference type="NCBI Taxonomy" id="1028688"/>
    <lineage>
        <taxon>Eukaryota</taxon>
        <taxon>Metazoa</taxon>
        <taxon>Spiralia</taxon>
        <taxon>Lophotrochozoa</taxon>
        <taxon>Mollusca</taxon>
        <taxon>Gastropoda</taxon>
        <taxon>Heterobranchia</taxon>
        <taxon>Euthyneura</taxon>
        <taxon>Panpulmonata</taxon>
        <taxon>Eupulmonata</taxon>
        <taxon>Stylommatophora</taxon>
        <taxon>Helicina</taxon>
        <taxon>Arionoidea</taxon>
        <taxon>Arionidae</taxon>
        <taxon>Arion</taxon>
    </lineage>
</organism>
<feature type="non-terminal residue" evidence="2">
    <location>
        <position position="530"/>
    </location>
</feature>
<protein>
    <submittedName>
        <fullName evidence="2">Uncharacterized protein</fullName>
    </submittedName>
</protein>
<gene>
    <name evidence="2" type="primary">ORF65585</name>
</gene>
<feature type="coiled-coil region" evidence="1">
    <location>
        <begin position="19"/>
        <end position="46"/>
    </location>
</feature>
<dbReference type="EMBL" id="HACG01021363">
    <property type="protein sequence ID" value="CEK68228.1"/>
    <property type="molecule type" value="Transcribed_RNA"/>
</dbReference>
<keyword evidence="1" id="KW-0175">Coiled coil</keyword>
<dbReference type="AlphaFoldDB" id="A0A0B6ZI56"/>
<name>A0A0B6ZI56_9EUPU</name>
<proteinExistence type="predicted"/>
<reference evidence="2" key="1">
    <citation type="submission" date="2014-12" db="EMBL/GenBank/DDBJ databases">
        <title>Insight into the proteome of Arion vulgaris.</title>
        <authorList>
            <person name="Aradska J."/>
            <person name="Bulat T."/>
            <person name="Smidak R."/>
            <person name="Sarate P."/>
            <person name="Gangsoo J."/>
            <person name="Sialana F."/>
            <person name="Bilban M."/>
            <person name="Lubec G."/>
        </authorList>
    </citation>
    <scope>NUCLEOTIDE SEQUENCE</scope>
    <source>
        <tissue evidence="2">Skin</tissue>
    </source>
</reference>
<accession>A0A0B6ZI56</accession>
<sequence>MSARIVYIGIYLMVTTLIHKTSTEQLQKLKEEIATLARQVMLQQLSIEDKVRTDGGSGIKQVRIKKGGPETYYTNSHTGDSIAAIHDHSNYRNTAGQGEGRFVLNGVEFSTRHNDYLLRMPSRKLSTYHLVEDIPFPPVPRDVLIKPTVQEQIDEMREWFKAWKLQNTSLRDYRRYFRPVLCYLEGAWITKTNKIEEPFSSERHSLDANTWLELEDKVRFNAYTGRKDVFENIAYLPTTIFRITEDGVPEYAQWNYRILCHPLSKNLPTSYLRVVDDLSARLPRGNTLRQHVVTRAARFQLVGPHDNKFTWRTLLDELMSQIPGKDNYVANITDTCSSASMIDPQSKNRSRLQVGFYHRQYQFSKADAMGLYSSVRGFSDANIFMAETTQSRVSSLSSQECKDSNNVEIPKRMSYAIPLEIIYLTPLSNWNPYNLTHFSLQGTDVVTNGGKRTGGNTKEKAYNGTNDHAFYKTPEEFFSGTEIDASAADTAKGSIYVLNPDSNLRNVRASGIRILLPNIPNVGIIRTRYP</sequence>
<evidence type="ECO:0000256" key="1">
    <source>
        <dbReference type="SAM" id="Coils"/>
    </source>
</evidence>